<organism evidence="23 24">
    <name type="scientific">Dimorphilus gyrociliatus</name>
    <dbReference type="NCBI Taxonomy" id="2664684"/>
    <lineage>
        <taxon>Eukaryota</taxon>
        <taxon>Metazoa</taxon>
        <taxon>Spiralia</taxon>
        <taxon>Lophotrochozoa</taxon>
        <taxon>Annelida</taxon>
        <taxon>Polychaeta</taxon>
        <taxon>Polychaeta incertae sedis</taxon>
        <taxon>Dinophilidae</taxon>
        <taxon>Dimorphilus</taxon>
    </lineage>
</organism>
<dbReference type="InterPro" id="IPR011009">
    <property type="entry name" value="Kinase-like_dom_sf"/>
</dbReference>
<feature type="domain" description="Phorbol-ester/DAG-type" evidence="21">
    <location>
        <begin position="101"/>
        <end position="153"/>
    </location>
</feature>
<evidence type="ECO:0000256" key="16">
    <source>
        <dbReference type="PIRSR" id="PIRSR000551-50"/>
    </source>
</evidence>
<dbReference type="Proteomes" id="UP000549394">
    <property type="component" value="Unassembled WGS sequence"/>
</dbReference>
<evidence type="ECO:0000256" key="14">
    <source>
        <dbReference type="ARBA" id="ARBA00047470"/>
    </source>
</evidence>
<feature type="domain" description="Protein kinase" evidence="20">
    <location>
        <begin position="222"/>
        <end position="480"/>
    </location>
</feature>
<evidence type="ECO:0000259" key="22">
    <source>
        <dbReference type="PROSITE" id="PS51285"/>
    </source>
</evidence>
<comment type="catalytic activity">
    <reaction evidence="13 15">
        <text>L-threonyl-[protein] + ATP = O-phospho-L-threonyl-[protein] + ADP + H(+)</text>
        <dbReference type="Rhea" id="RHEA:46608"/>
        <dbReference type="Rhea" id="RHEA-COMP:11060"/>
        <dbReference type="Rhea" id="RHEA-COMP:11605"/>
        <dbReference type="ChEBI" id="CHEBI:15378"/>
        <dbReference type="ChEBI" id="CHEBI:30013"/>
        <dbReference type="ChEBI" id="CHEBI:30616"/>
        <dbReference type="ChEBI" id="CHEBI:61977"/>
        <dbReference type="ChEBI" id="CHEBI:456216"/>
        <dbReference type="EC" id="2.7.11.13"/>
    </reaction>
</comment>
<dbReference type="FunFam" id="3.30.200.20:FF:000103">
    <property type="entry name" value="Protein kinase C"/>
    <property type="match status" value="1"/>
</dbReference>
<feature type="active site" description="Proton acceptor" evidence="16">
    <location>
        <position position="346"/>
    </location>
</feature>
<evidence type="ECO:0000256" key="4">
    <source>
        <dbReference type="ARBA" id="ARBA00022553"/>
    </source>
</evidence>
<dbReference type="SUPFAM" id="SSF57889">
    <property type="entry name" value="Cysteine-rich domain"/>
    <property type="match status" value="2"/>
</dbReference>
<dbReference type="InterPro" id="IPR014376">
    <property type="entry name" value="Prot_kin_PKC_delta"/>
</dbReference>
<evidence type="ECO:0000256" key="19">
    <source>
        <dbReference type="SAM" id="Coils"/>
    </source>
</evidence>
<dbReference type="OrthoDB" id="63267at2759"/>
<keyword evidence="8 15" id="KW-0547">Nucleotide-binding</keyword>
<name>A0A7I8WCN2_9ANNE</name>
<keyword evidence="11" id="KW-0862">Zinc</keyword>
<evidence type="ECO:0000256" key="6">
    <source>
        <dbReference type="ARBA" id="ARBA00022723"/>
    </source>
</evidence>
<gene>
    <name evidence="23" type="ORF">DGYR_LOCUS13242</name>
</gene>
<dbReference type="SMART" id="SM00109">
    <property type="entry name" value="C1"/>
    <property type="match status" value="2"/>
</dbReference>
<dbReference type="FunFam" id="1.10.510.10:FF:000008">
    <property type="entry name" value="Non-specific serine/threonine protein kinase"/>
    <property type="match status" value="1"/>
</dbReference>
<keyword evidence="4" id="KW-0597">Phosphoprotein</keyword>
<keyword evidence="24" id="KW-1185">Reference proteome</keyword>
<feature type="domain" description="AGC-kinase C-terminal" evidence="22">
    <location>
        <begin position="481"/>
        <end position="547"/>
    </location>
</feature>
<keyword evidence="9" id="KW-0863">Zinc-finger</keyword>
<evidence type="ECO:0000256" key="13">
    <source>
        <dbReference type="ARBA" id="ARBA00047272"/>
    </source>
</evidence>
<dbReference type="EMBL" id="CAJFCJ010000030">
    <property type="protein sequence ID" value="CAD5125949.1"/>
    <property type="molecule type" value="Genomic_DNA"/>
</dbReference>
<evidence type="ECO:0000256" key="12">
    <source>
        <dbReference type="ARBA" id="ARBA00022840"/>
    </source>
</evidence>
<dbReference type="PROSITE" id="PS00108">
    <property type="entry name" value="PROTEIN_KINASE_ST"/>
    <property type="match status" value="1"/>
</dbReference>
<dbReference type="InterPro" id="IPR017892">
    <property type="entry name" value="Pkinase_C"/>
</dbReference>
<dbReference type="InterPro" id="IPR046349">
    <property type="entry name" value="C1-like_sf"/>
</dbReference>
<evidence type="ECO:0000256" key="11">
    <source>
        <dbReference type="ARBA" id="ARBA00022833"/>
    </source>
</evidence>
<keyword evidence="12 15" id="KW-0067">ATP-binding</keyword>
<evidence type="ECO:0000256" key="9">
    <source>
        <dbReference type="ARBA" id="ARBA00022771"/>
    </source>
</evidence>
<sequence length="547" mass="62930">MREVGNDESGFKKGRRGAVKQAKIHEVLGHKFIATFFRQPTFCTYCSEFIWGLNKQGYKCESCGCSIHKRCHQNVLVKCPGSAHGTQETKKQTERFKIDVPHQFKPHTFMHPTFCDHCGSLLYGLYKQGVKCQISSCNVNVHHKCKDLVANLCGVNQKLLQEGLSQIKLTQSKRAEAQASKTTTIEADDSESYTKQWQEERKKLEEEVGSASSARRYQLNDFEFKTMLGKGSFGKVILAQKKGTSEFYALKALRKDIVIEDNDVESTMTERRVLAISFRCPFLTHLYCTFQSDAHLFFVMEYVNGGDLMHHIQKSRKFDINRSRFYAAEIICGLQFLHNQFIIYRDLKLDNVLIDKRGHIKIADFGMCKLNMDENGRATTFCGTPDYIAPEICCGKPYNRSVDFWSLGVLLYEMLLGHSPFSAEDEDALYKTIRIQEPKYPSSLKPDAKDCLKLLLKKDPIIRLGMPDCEYPDIRTHPFFEVIDFVKLENLEIPPPFIPKVRAENDTNNFDQEFTKERAQLSIPDRELLKTIKDDVFFGFSFTNPKY</sequence>
<feature type="domain" description="Phorbol-ester/DAG-type" evidence="21">
    <location>
        <begin position="29"/>
        <end position="79"/>
    </location>
</feature>
<evidence type="ECO:0000313" key="24">
    <source>
        <dbReference type="Proteomes" id="UP000549394"/>
    </source>
</evidence>
<dbReference type="PRINTS" id="PR00008">
    <property type="entry name" value="DAGPEDOMAIN"/>
</dbReference>
<dbReference type="PROSITE" id="PS51285">
    <property type="entry name" value="AGC_KINASE_CTER"/>
    <property type="match status" value="1"/>
</dbReference>
<dbReference type="Pfam" id="PF00069">
    <property type="entry name" value="Pkinase"/>
    <property type="match status" value="1"/>
</dbReference>
<evidence type="ECO:0000256" key="1">
    <source>
        <dbReference type="ARBA" id="ARBA00005490"/>
    </source>
</evidence>
<dbReference type="PANTHER" id="PTHR24351">
    <property type="entry name" value="RIBOSOMAL PROTEIN S6 KINASE"/>
    <property type="match status" value="1"/>
</dbReference>
<comment type="catalytic activity">
    <reaction evidence="14">
        <text>L-seryl-[protein] + ATP = O-phospho-L-seryl-[protein] + ADP + H(+)</text>
        <dbReference type="Rhea" id="RHEA:17989"/>
        <dbReference type="Rhea" id="RHEA-COMP:9863"/>
        <dbReference type="Rhea" id="RHEA-COMP:11604"/>
        <dbReference type="ChEBI" id="CHEBI:15378"/>
        <dbReference type="ChEBI" id="CHEBI:29999"/>
        <dbReference type="ChEBI" id="CHEBI:30616"/>
        <dbReference type="ChEBI" id="CHEBI:83421"/>
        <dbReference type="ChEBI" id="CHEBI:456216"/>
        <dbReference type="EC" id="2.7.11.13"/>
    </reaction>
</comment>
<dbReference type="Gene3D" id="3.30.200.20">
    <property type="entry name" value="Phosphorylase Kinase, domain 1"/>
    <property type="match status" value="1"/>
</dbReference>
<dbReference type="Gene3D" id="1.10.510.10">
    <property type="entry name" value="Transferase(Phosphotransferase) domain 1"/>
    <property type="match status" value="1"/>
</dbReference>
<evidence type="ECO:0000256" key="10">
    <source>
        <dbReference type="ARBA" id="ARBA00022777"/>
    </source>
</evidence>
<evidence type="ECO:0000256" key="17">
    <source>
        <dbReference type="PIRSR" id="PIRSR000551-51"/>
    </source>
</evidence>
<dbReference type="CDD" id="cd20837">
    <property type="entry name" value="C1_nPKC_theta-like_rpt2"/>
    <property type="match status" value="1"/>
</dbReference>
<accession>A0A7I8WCN2</accession>
<keyword evidence="5 15" id="KW-0808">Transferase</keyword>
<dbReference type="PROSITE" id="PS50011">
    <property type="entry name" value="PROTEIN_KINASE_DOM"/>
    <property type="match status" value="1"/>
</dbReference>
<dbReference type="PROSITE" id="PS50081">
    <property type="entry name" value="ZF_DAG_PE_2"/>
    <property type="match status" value="2"/>
</dbReference>
<dbReference type="GO" id="GO:0005524">
    <property type="term" value="F:ATP binding"/>
    <property type="evidence" value="ECO:0007669"/>
    <property type="project" value="UniProtKB-UniRule"/>
</dbReference>
<evidence type="ECO:0000256" key="15">
    <source>
        <dbReference type="PIRNR" id="PIRNR000551"/>
    </source>
</evidence>
<dbReference type="InterPro" id="IPR020454">
    <property type="entry name" value="DAG/PE-bd"/>
</dbReference>
<keyword evidence="7" id="KW-0677">Repeat</keyword>
<dbReference type="Pfam" id="PF00130">
    <property type="entry name" value="C1_1"/>
    <property type="match status" value="2"/>
</dbReference>
<dbReference type="Gene3D" id="3.30.60.20">
    <property type="match status" value="2"/>
</dbReference>
<keyword evidence="10 15" id="KW-0418">Kinase</keyword>
<evidence type="ECO:0000256" key="3">
    <source>
        <dbReference type="ARBA" id="ARBA00022527"/>
    </source>
</evidence>
<dbReference type="PROSITE" id="PS00479">
    <property type="entry name" value="ZF_DAG_PE_1"/>
    <property type="match status" value="1"/>
</dbReference>
<dbReference type="GO" id="GO:0004697">
    <property type="term" value="F:diacylglycerol-dependent serine/threonine kinase activity"/>
    <property type="evidence" value="ECO:0007669"/>
    <property type="project" value="UniProtKB-EC"/>
</dbReference>
<evidence type="ECO:0000256" key="8">
    <source>
        <dbReference type="ARBA" id="ARBA00022741"/>
    </source>
</evidence>
<evidence type="ECO:0000259" key="21">
    <source>
        <dbReference type="PROSITE" id="PS50081"/>
    </source>
</evidence>
<feature type="binding site" evidence="17">
    <location>
        <begin position="228"/>
        <end position="236"/>
    </location>
    <ligand>
        <name>ATP</name>
        <dbReference type="ChEBI" id="CHEBI:30616"/>
    </ligand>
</feature>
<dbReference type="SMART" id="SM00220">
    <property type="entry name" value="S_TKc"/>
    <property type="match status" value="1"/>
</dbReference>
<evidence type="ECO:0000313" key="23">
    <source>
        <dbReference type="EMBL" id="CAD5125949.1"/>
    </source>
</evidence>
<dbReference type="Pfam" id="PF00433">
    <property type="entry name" value="Pkinase_C"/>
    <property type="match status" value="1"/>
</dbReference>
<feature type="binding site" evidence="17 18">
    <location>
        <position position="251"/>
    </location>
    <ligand>
        <name>ATP</name>
        <dbReference type="ChEBI" id="CHEBI:30616"/>
    </ligand>
</feature>
<dbReference type="SUPFAM" id="SSF56112">
    <property type="entry name" value="Protein kinase-like (PK-like)"/>
    <property type="match status" value="1"/>
</dbReference>
<comment type="similarity">
    <text evidence="1 15">Belongs to the protein kinase superfamily. AGC Ser/Thr protein kinase family. PKC subfamily.</text>
</comment>
<dbReference type="GO" id="GO:0008270">
    <property type="term" value="F:zinc ion binding"/>
    <property type="evidence" value="ECO:0007669"/>
    <property type="project" value="UniProtKB-KW"/>
</dbReference>
<protein>
    <recommendedName>
        <fullName evidence="2 15">Protein kinase C</fullName>
        <ecNumber evidence="2 15">2.7.11.13</ecNumber>
    </recommendedName>
</protein>
<dbReference type="InterPro" id="IPR000961">
    <property type="entry name" value="AGC-kinase_C"/>
</dbReference>
<dbReference type="PIRSF" id="PIRSF000551">
    <property type="entry name" value="PKC_delta"/>
    <property type="match status" value="1"/>
</dbReference>
<evidence type="ECO:0000256" key="2">
    <source>
        <dbReference type="ARBA" id="ARBA00012429"/>
    </source>
</evidence>
<dbReference type="InterPro" id="IPR017441">
    <property type="entry name" value="Protein_kinase_ATP_BS"/>
</dbReference>
<dbReference type="EC" id="2.7.11.13" evidence="2 15"/>
<dbReference type="InterPro" id="IPR000719">
    <property type="entry name" value="Prot_kinase_dom"/>
</dbReference>
<feature type="coiled-coil region" evidence="19">
    <location>
        <begin position="187"/>
        <end position="214"/>
    </location>
</feature>
<keyword evidence="6" id="KW-0479">Metal-binding</keyword>
<dbReference type="CDD" id="cd20834">
    <property type="entry name" value="C1_nPKC_theta-like_rpt1"/>
    <property type="match status" value="1"/>
</dbReference>
<evidence type="ECO:0000256" key="7">
    <source>
        <dbReference type="ARBA" id="ARBA00022737"/>
    </source>
</evidence>
<evidence type="ECO:0000256" key="18">
    <source>
        <dbReference type="PROSITE-ProRule" id="PRU10141"/>
    </source>
</evidence>
<proteinExistence type="inferred from homology"/>
<reference evidence="23 24" key="1">
    <citation type="submission" date="2020-08" db="EMBL/GenBank/DDBJ databases">
        <authorList>
            <person name="Hejnol A."/>
        </authorList>
    </citation>
    <scope>NUCLEOTIDE SEQUENCE [LARGE SCALE GENOMIC DNA]</scope>
</reference>
<dbReference type="FunFam" id="3.30.60.20:FF:000008">
    <property type="entry name" value="Protein kinase C theta"/>
    <property type="match status" value="1"/>
</dbReference>
<dbReference type="InterPro" id="IPR002219">
    <property type="entry name" value="PKC_DAG/PE"/>
</dbReference>
<dbReference type="InterPro" id="IPR008271">
    <property type="entry name" value="Ser/Thr_kinase_AS"/>
</dbReference>
<keyword evidence="3 15" id="KW-0723">Serine/threonine-protein kinase</keyword>
<comment type="caution">
    <text evidence="23">The sequence shown here is derived from an EMBL/GenBank/DDBJ whole genome shotgun (WGS) entry which is preliminary data.</text>
</comment>
<dbReference type="SMART" id="SM00133">
    <property type="entry name" value="S_TK_X"/>
    <property type="match status" value="1"/>
</dbReference>
<dbReference type="PROSITE" id="PS00107">
    <property type="entry name" value="PROTEIN_KINASE_ATP"/>
    <property type="match status" value="1"/>
</dbReference>
<evidence type="ECO:0000259" key="20">
    <source>
        <dbReference type="PROSITE" id="PS50011"/>
    </source>
</evidence>
<dbReference type="FunFam" id="3.30.60.20:FF:000003">
    <property type="entry name" value="Protein kinase C delta"/>
    <property type="match status" value="1"/>
</dbReference>
<evidence type="ECO:0000256" key="5">
    <source>
        <dbReference type="ARBA" id="ARBA00022679"/>
    </source>
</evidence>
<keyword evidence="19" id="KW-0175">Coiled coil</keyword>
<dbReference type="AlphaFoldDB" id="A0A7I8WCN2"/>